<dbReference type="eggNOG" id="KOG0017">
    <property type="taxonomic scope" value="Eukaryota"/>
</dbReference>
<dbReference type="PANTHER" id="PTHR11439">
    <property type="entry name" value="GAG-POL-RELATED RETROTRANSPOSON"/>
    <property type="match status" value="1"/>
</dbReference>
<evidence type="ECO:0008006" key="3">
    <source>
        <dbReference type="Google" id="ProtNLM"/>
    </source>
</evidence>
<evidence type="ECO:0000313" key="2">
    <source>
        <dbReference type="Proteomes" id="UP000053630"/>
    </source>
</evidence>
<dbReference type="EMBL" id="JH718994">
    <property type="protein sequence ID" value="EJC97342.1"/>
    <property type="molecule type" value="Genomic_DNA"/>
</dbReference>
<accession>R7SGC1</accession>
<dbReference type="RefSeq" id="XP_007272395.1">
    <property type="nucleotide sequence ID" value="XM_007272333.1"/>
</dbReference>
<dbReference type="GeneID" id="18669710"/>
<dbReference type="OMA" id="NIEITHC"/>
<keyword evidence="2" id="KW-1185">Reference proteome</keyword>
<sequence length="271" mass="31433">MRQKHYIENVLIQYNLQNKKNLQTPIQPNTQLVTDNNLLEDEHTFMSRILYMNIVGFLQYIADCTQPDIVFITSQLVKYLKCPTMLHYNTIVYYIHYLKGTKDKWLLLGQGNHNNIIGYTNTDSMIQENNKAISGYTFFLGESLISWSSKGQKLVSLSTYKVELIVLSNGIQEAIALQYLAEEILQISNTLTNIYCDNQVVIKSIEVDKTKYSTQTKYIGLQYNFVKCYVEEQLINIKYVQTDEQRVDILTKSLHVPKIKHLINLISLVNV</sequence>
<evidence type="ECO:0000313" key="1">
    <source>
        <dbReference type="EMBL" id="EJC97342.1"/>
    </source>
</evidence>
<dbReference type="KEGG" id="fme:FOMMEDRAFT_100002"/>
<organism evidence="1 2">
    <name type="scientific">Fomitiporia mediterranea (strain MF3/22)</name>
    <name type="common">Grapevine white-rot fungus</name>
    <dbReference type="NCBI Taxonomy" id="694068"/>
    <lineage>
        <taxon>Eukaryota</taxon>
        <taxon>Fungi</taxon>
        <taxon>Dikarya</taxon>
        <taxon>Basidiomycota</taxon>
        <taxon>Agaricomycotina</taxon>
        <taxon>Agaricomycetes</taxon>
        <taxon>Hymenochaetales</taxon>
        <taxon>Hymenochaetaceae</taxon>
        <taxon>Fomitiporia</taxon>
    </lineage>
</organism>
<dbReference type="AlphaFoldDB" id="R7SGC1"/>
<reference evidence="2" key="1">
    <citation type="journal article" date="2012" name="Science">
        <title>The Paleozoic origin of enzymatic lignin decomposition reconstructed from 31 fungal genomes.</title>
        <authorList>
            <person name="Floudas D."/>
            <person name="Binder M."/>
            <person name="Riley R."/>
            <person name="Barry K."/>
            <person name="Blanchette R.A."/>
            <person name="Henrissat B."/>
            <person name="Martinez A.T."/>
            <person name="Otillar R."/>
            <person name="Spatafora J.W."/>
            <person name="Yadav J.S."/>
            <person name="Aerts A."/>
            <person name="Benoit I."/>
            <person name="Boyd A."/>
            <person name="Carlson A."/>
            <person name="Copeland A."/>
            <person name="Coutinho P.M."/>
            <person name="de Vries R.P."/>
            <person name="Ferreira P."/>
            <person name="Findley K."/>
            <person name="Foster B."/>
            <person name="Gaskell J."/>
            <person name="Glotzer D."/>
            <person name="Gorecki P."/>
            <person name="Heitman J."/>
            <person name="Hesse C."/>
            <person name="Hori C."/>
            <person name="Igarashi K."/>
            <person name="Jurgens J.A."/>
            <person name="Kallen N."/>
            <person name="Kersten P."/>
            <person name="Kohler A."/>
            <person name="Kuees U."/>
            <person name="Kumar T.K.A."/>
            <person name="Kuo A."/>
            <person name="LaButti K."/>
            <person name="Larrondo L.F."/>
            <person name="Lindquist E."/>
            <person name="Ling A."/>
            <person name="Lombard V."/>
            <person name="Lucas S."/>
            <person name="Lundell T."/>
            <person name="Martin R."/>
            <person name="McLaughlin D.J."/>
            <person name="Morgenstern I."/>
            <person name="Morin E."/>
            <person name="Murat C."/>
            <person name="Nagy L.G."/>
            <person name="Nolan M."/>
            <person name="Ohm R.A."/>
            <person name="Patyshakuliyeva A."/>
            <person name="Rokas A."/>
            <person name="Ruiz-Duenas F.J."/>
            <person name="Sabat G."/>
            <person name="Salamov A."/>
            <person name="Samejima M."/>
            <person name="Schmutz J."/>
            <person name="Slot J.C."/>
            <person name="St John F."/>
            <person name="Stenlid J."/>
            <person name="Sun H."/>
            <person name="Sun S."/>
            <person name="Syed K."/>
            <person name="Tsang A."/>
            <person name="Wiebenga A."/>
            <person name="Young D."/>
            <person name="Pisabarro A."/>
            <person name="Eastwood D.C."/>
            <person name="Martin F."/>
            <person name="Cullen D."/>
            <person name="Grigoriev I.V."/>
            <person name="Hibbett D.S."/>
        </authorList>
    </citation>
    <scope>NUCLEOTIDE SEQUENCE [LARGE SCALE GENOMIC DNA]</scope>
    <source>
        <strain evidence="2">MF3/22</strain>
    </source>
</reference>
<gene>
    <name evidence="1" type="ORF">FOMMEDRAFT_100002</name>
</gene>
<dbReference type="PANTHER" id="PTHR11439:SF467">
    <property type="entry name" value="INTEGRASE CATALYTIC DOMAIN-CONTAINING PROTEIN"/>
    <property type="match status" value="1"/>
</dbReference>
<protein>
    <recommendedName>
        <fullName evidence="3">RNase H type-1 domain-containing protein</fullName>
    </recommendedName>
</protein>
<dbReference type="OrthoDB" id="3344688at2759"/>
<dbReference type="CDD" id="cd09272">
    <property type="entry name" value="RNase_HI_RT_Ty1"/>
    <property type="match status" value="1"/>
</dbReference>
<proteinExistence type="predicted"/>
<name>R7SGC1_FOMME</name>
<dbReference type="Proteomes" id="UP000053630">
    <property type="component" value="Unassembled WGS sequence"/>
</dbReference>